<sequence>MHTQKGQALLIVLLSMAVILTVVLSILGRSVTDVTITSREEEAIRAFSAAEAGIEEGLVQQELTGVIAQPNFEGASFEANIDSIGEGQPRFVYPLQIDSGESATVWFISHDEAESLVCNPTHPCFSGSAFKVCFGGDQAFSAPSSMPAVEVAVVYLTAVENPATAKVARAAFDSNTSRIATNRFNSAGGGSCVIEGETFAFSAGVDLAALGIPSSVYNTPGALQFAQVRFLYNTQPQPLGIDTTGVLPSQGKMVASTGKSGEATRKIEVARLFADLPPIFQSVVYSPGGITK</sequence>
<gene>
    <name evidence="1" type="ORF">A2125_01725</name>
</gene>
<evidence type="ECO:0000313" key="2">
    <source>
        <dbReference type="Proteomes" id="UP000178812"/>
    </source>
</evidence>
<dbReference type="Proteomes" id="UP000178812">
    <property type="component" value="Unassembled WGS sequence"/>
</dbReference>
<dbReference type="AlphaFoldDB" id="A0A1F7WQV0"/>
<protein>
    <recommendedName>
        <fullName evidence="3">Type 4 fimbrial biogenesis protein PilX N-terminal domain-containing protein</fullName>
    </recommendedName>
</protein>
<evidence type="ECO:0000313" key="1">
    <source>
        <dbReference type="EMBL" id="OGM05203.1"/>
    </source>
</evidence>
<dbReference type="EMBL" id="MGFM01000043">
    <property type="protein sequence ID" value="OGM05203.1"/>
    <property type="molecule type" value="Genomic_DNA"/>
</dbReference>
<evidence type="ECO:0008006" key="3">
    <source>
        <dbReference type="Google" id="ProtNLM"/>
    </source>
</evidence>
<reference evidence="1 2" key="1">
    <citation type="journal article" date="2016" name="Nat. Commun.">
        <title>Thousands of microbial genomes shed light on interconnected biogeochemical processes in an aquifer system.</title>
        <authorList>
            <person name="Anantharaman K."/>
            <person name="Brown C.T."/>
            <person name="Hug L.A."/>
            <person name="Sharon I."/>
            <person name="Castelle C.J."/>
            <person name="Probst A.J."/>
            <person name="Thomas B.C."/>
            <person name="Singh A."/>
            <person name="Wilkins M.J."/>
            <person name="Karaoz U."/>
            <person name="Brodie E.L."/>
            <person name="Williams K.H."/>
            <person name="Hubbard S.S."/>
            <person name="Banfield J.F."/>
        </authorList>
    </citation>
    <scope>NUCLEOTIDE SEQUENCE [LARGE SCALE GENOMIC DNA]</scope>
</reference>
<comment type="caution">
    <text evidence="1">The sequence shown here is derived from an EMBL/GenBank/DDBJ whole genome shotgun (WGS) entry which is preliminary data.</text>
</comment>
<proteinExistence type="predicted"/>
<accession>A0A1F7WQV0</accession>
<organism evidence="1 2">
    <name type="scientific">Candidatus Woesebacteria bacterium GWB1_43_5</name>
    <dbReference type="NCBI Taxonomy" id="1802474"/>
    <lineage>
        <taxon>Bacteria</taxon>
        <taxon>Candidatus Woeseibacteriota</taxon>
    </lineage>
</organism>
<name>A0A1F7WQV0_9BACT</name>